<reference evidence="2 3" key="1">
    <citation type="submission" date="2019-02" db="EMBL/GenBank/DDBJ databases">
        <title>Genomic Encyclopedia of Type Strains, Phase IV (KMG-IV): sequencing the most valuable type-strain genomes for metagenomic binning, comparative biology and taxonomic classification.</title>
        <authorList>
            <person name="Goeker M."/>
        </authorList>
    </citation>
    <scope>NUCLEOTIDE SEQUENCE [LARGE SCALE GENOMIC DNA]</scope>
    <source>
        <strain evidence="2 3">DSM 18116</strain>
    </source>
</reference>
<feature type="signal peptide" evidence="1">
    <location>
        <begin position="1"/>
        <end position="23"/>
    </location>
</feature>
<sequence length="133" mass="14917">MNNAVKTFLSFVTVLVLSTVAYANGEKAPKNNTNSIEVKHIGNYENQPIFQLSLTAAEADEFIITLRDSDGNVLYSDKEKGTSITRKFLLTTQEIGDNIVTIEVKSKKSPKAEVYTINRKQNLIEEMFVTKIK</sequence>
<feature type="chain" id="PRO_5020453439" evidence="1">
    <location>
        <begin position="24"/>
        <end position="133"/>
    </location>
</feature>
<dbReference type="OrthoDB" id="670596at2"/>
<dbReference type="Proteomes" id="UP000293874">
    <property type="component" value="Unassembled WGS sequence"/>
</dbReference>
<protein>
    <submittedName>
        <fullName evidence="2">Uncharacterized protein</fullName>
    </submittedName>
</protein>
<name>A0A4Q7MZP6_9BACT</name>
<evidence type="ECO:0000256" key="1">
    <source>
        <dbReference type="SAM" id="SignalP"/>
    </source>
</evidence>
<comment type="caution">
    <text evidence="2">The sequence shown here is derived from an EMBL/GenBank/DDBJ whole genome shotgun (WGS) entry which is preliminary data.</text>
</comment>
<keyword evidence="3" id="KW-1185">Reference proteome</keyword>
<proteinExistence type="predicted"/>
<dbReference type="AlphaFoldDB" id="A0A4Q7MZP6"/>
<dbReference type="EMBL" id="SGXA01000002">
    <property type="protein sequence ID" value="RZS72690.1"/>
    <property type="molecule type" value="Genomic_DNA"/>
</dbReference>
<dbReference type="RefSeq" id="WP_130543082.1">
    <property type="nucleotide sequence ID" value="NZ_CP042431.1"/>
</dbReference>
<organism evidence="2 3">
    <name type="scientific">Pseudobacter ginsenosidimutans</name>
    <dbReference type="NCBI Taxonomy" id="661488"/>
    <lineage>
        <taxon>Bacteria</taxon>
        <taxon>Pseudomonadati</taxon>
        <taxon>Bacteroidota</taxon>
        <taxon>Chitinophagia</taxon>
        <taxon>Chitinophagales</taxon>
        <taxon>Chitinophagaceae</taxon>
        <taxon>Pseudobacter</taxon>
    </lineage>
</organism>
<evidence type="ECO:0000313" key="3">
    <source>
        <dbReference type="Proteomes" id="UP000293874"/>
    </source>
</evidence>
<gene>
    <name evidence="2" type="ORF">EV199_4613</name>
</gene>
<keyword evidence="1" id="KW-0732">Signal</keyword>
<evidence type="ECO:0000313" key="2">
    <source>
        <dbReference type="EMBL" id="RZS72690.1"/>
    </source>
</evidence>
<accession>A0A4Q7MZP6</accession>